<evidence type="ECO:0000313" key="6">
    <source>
        <dbReference type="Proteomes" id="UP001217089"/>
    </source>
</evidence>
<dbReference type="PANTHER" id="PTHR14058">
    <property type="entry name" value="AMYLOID BETA A4 PRECURSOR PROTEIN-BINDING FAMILY B"/>
    <property type="match status" value="1"/>
</dbReference>
<gene>
    <name evidence="5" type="ORF">KUTeg_023925</name>
</gene>
<dbReference type="InterPro" id="IPR039576">
    <property type="entry name" value="APBB1/2/3"/>
</dbReference>
<dbReference type="Gene3D" id="2.20.70.10">
    <property type="match status" value="1"/>
</dbReference>
<proteinExistence type="predicted"/>
<feature type="domain" description="WW" evidence="4">
    <location>
        <begin position="253"/>
        <end position="285"/>
    </location>
</feature>
<protein>
    <submittedName>
        <fullName evidence="5">Uncharacterized protein</fullName>
    </submittedName>
</protein>
<dbReference type="Gene3D" id="2.30.29.30">
    <property type="entry name" value="Pleckstrin-homology domain (PH domain)/Phosphotyrosine-binding domain (PTB)"/>
    <property type="match status" value="2"/>
</dbReference>
<dbReference type="SMART" id="SM00462">
    <property type="entry name" value="PTB"/>
    <property type="match status" value="1"/>
</dbReference>
<evidence type="ECO:0000313" key="5">
    <source>
        <dbReference type="EMBL" id="KAJ8297394.1"/>
    </source>
</evidence>
<dbReference type="Proteomes" id="UP001217089">
    <property type="component" value="Unassembled WGS sequence"/>
</dbReference>
<dbReference type="SUPFAM" id="SSF51045">
    <property type="entry name" value="WW domain"/>
    <property type="match status" value="1"/>
</dbReference>
<feature type="compositionally biased region" description="Acidic residues" evidence="2">
    <location>
        <begin position="96"/>
        <end position="108"/>
    </location>
</feature>
<name>A0ABQ9DVU5_TEGGR</name>
<organism evidence="5 6">
    <name type="scientific">Tegillarca granosa</name>
    <name type="common">Malaysian cockle</name>
    <name type="synonym">Anadara granosa</name>
    <dbReference type="NCBI Taxonomy" id="220873"/>
    <lineage>
        <taxon>Eukaryota</taxon>
        <taxon>Metazoa</taxon>
        <taxon>Spiralia</taxon>
        <taxon>Lophotrochozoa</taxon>
        <taxon>Mollusca</taxon>
        <taxon>Bivalvia</taxon>
        <taxon>Autobranchia</taxon>
        <taxon>Pteriomorphia</taxon>
        <taxon>Arcoida</taxon>
        <taxon>Arcoidea</taxon>
        <taxon>Arcidae</taxon>
        <taxon>Tegillarca</taxon>
    </lineage>
</organism>
<dbReference type="InterPro" id="IPR011993">
    <property type="entry name" value="PH-like_dom_sf"/>
</dbReference>
<feature type="compositionally biased region" description="Polar residues" evidence="2">
    <location>
        <begin position="186"/>
        <end position="197"/>
    </location>
</feature>
<evidence type="ECO:0000256" key="1">
    <source>
        <dbReference type="ARBA" id="ARBA00022737"/>
    </source>
</evidence>
<evidence type="ECO:0000259" key="4">
    <source>
        <dbReference type="PROSITE" id="PS50020"/>
    </source>
</evidence>
<accession>A0ABQ9DVU5</accession>
<dbReference type="Pfam" id="PF00640">
    <property type="entry name" value="PID"/>
    <property type="match status" value="1"/>
</dbReference>
<keyword evidence="6" id="KW-1185">Reference proteome</keyword>
<dbReference type="EMBL" id="JARBDR010000923">
    <property type="protein sequence ID" value="KAJ8297394.1"/>
    <property type="molecule type" value="Genomic_DNA"/>
</dbReference>
<sequence length="691" mass="76263">MAVIDMATSPQNLENTHLSFANPNYKFEDKINSNMDNKDSYQTDSNIYDEIDSSTVSLLSKKSSKSLKTCLNGVNEINEKKKLLSNPSKENISSSESEDEISSDEENGEKETNYSNKTPQNDNEEITPKSTGGGFLGYYSMLESKAREKQKNILSPDSEYEPDSAVTTPGVGDMRDLRKYALDINSPDSNDSGIQSDARSDDGVSHVQGPSNEDLYAIVNKSSSDSEKSGSQEITPTGDTEADNKSDSISETESLPPGWEKCEDEDGPYYWHIKSGTIQREPPSPAPPDTKQTTLRSISCNSDSSTTSTSSIPSTPTSISSNTEDHLQAFEGHALQYAVKSLQSLSTGEQTTPNVEKPVEEPKEKPVRFAVRSLGWVKIAEEDLTPERSSRAVNKCIVDLSLGRNDINDVVGRWGDGKDLYMDLDSDSLRLIDTQDFTTLNSQAIQSIRVWGVGRDNGRDFAYVARDKATKKHMCHVFRCDSPARQIANTLRDICKKIMIERRLQQNAVAQRLSRPTDLPNLDKSSQPNGQKLSFQGLLSNASFPTPMEEPKKKPDNKIEECRVRFLSFMGISTNDVKLCAFIIHGAEDKFYAHIFHCEPSAGPLCKTIEAACKLRYQKCLDAHPQTPTSRQQHGKLQIIGEVLKDGVKSSAQSVQTGVKAGVKASLQGSFGACFRHSVKSMIETLKSPTK</sequence>
<feature type="region of interest" description="Disordered" evidence="2">
    <location>
        <begin position="82"/>
        <end position="322"/>
    </location>
</feature>
<dbReference type="PANTHER" id="PTHR14058:SF8">
    <property type="entry name" value="PROTEIN FE65 HOMOLOG"/>
    <property type="match status" value="1"/>
</dbReference>
<comment type="caution">
    <text evidence="5">The sequence shown here is derived from an EMBL/GenBank/DDBJ whole genome shotgun (WGS) entry which is preliminary data.</text>
</comment>
<dbReference type="SUPFAM" id="SSF50729">
    <property type="entry name" value="PH domain-like"/>
    <property type="match status" value="2"/>
</dbReference>
<dbReference type="CDD" id="cd00201">
    <property type="entry name" value="WW"/>
    <property type="match status" value="1"/>
</dbReference>
<dbReference type="InterPro" id="IPR001202">
    <property type="entry name" value="WW_dom"/>
</dbReference>
<dbReference type="InterPro" id="IPR006020">
    <property type="entry name" value="PTB/PI_dom"/>
</dbReference>
<dbReference type="PROSITE" id="PS50020">
    <property type="entry name" value="WW_DOMAIN_2"/>
    <property type="match status" value="1"/>
</dbReference>
<feature type="region of interest" description="Disordered" evidence="2">
    <location>
        <begin position="511"/>
        <end position="531"/>
    </location>
</feature>
<reference evidence="5 6" key="1">
    <citation type="submission" date="2022-12" db="EMBL/GenBank/DDBJ databases">
        <title>Chromosome-level genome of Tegillarca granosa.</title>
        <authorList>
            <person name="Kim J."/>
        </authorList>
    </citation>
    <scope>NUCLEOTIDE SEQUENCE [LARGE SCALE GENOMIC DNA]</scope>
    <source>
        <strain evidence="5">Teg-2019</strain>
        <tissue evidence="5">Adductor muscle</tissue>
    </source>
</reference>
<feature type="compositionally biased region" description="Low complexity" evidence="2">
    <location>
        <begin position="297"/>
        <end position="322"/>
    </location>
</feature>
<dbReference type="PROSITE" id="PS01179">
    <property type="entry name" value="PID"/>
    <property type="match status" value="2"/>
</dbReference>
<evidence type="ECO:0000256" key="2">
    <source>
        <dbReference type="SAM" id="MobiDB-lite"/>
    </source>
</evidence>
<feature type="domain" description="PID" evidence="3">
    <location>
        <begin position="554"/>
        <end position="626"/>
    </location>
</feature>
<evidence type="ECO:0000259" key="3">
    <source>
        <dbReference type="PROSITE" id="PS01179"/>
    </source>
</evidence>
<feature type="domain" description="PID" evidence="3">
    <location>
        <begin position="367"/>
        <end position="503"/>
    </location>
</feature>
<dbReference type="CDD" id="cd01272">
    <property type="entry name" value="PTB1_Fe65"/>
    <property type="match status" value="1"/>
</dbReference>
<dbReference type="InterPro" id="IPR036020">
    <property type="entry name" value="WW_dom_sf"/>
</dbReference>
<keyword evidence="1" id="KW-0677">Repeat</keyword>